<comment type="caution">
    <text evidence="2">The sequence shown here is derived from an EMBL/GenBank/DDBJ whole genome shotgun (WGS) entry which is preliminary data.</text>
</comment>
<dbReference type="AlphaFoldDB" id="K2QCQ0"/>
<dbReference type="InterPro" id="IPR058349">
    <property type="entry name" value="DUF8036"/>
</dbReference>
<organism evidence="2 3">
    <name type="scientific">Methanobacterium formicicum (strain DSM 3637 / PP1)</name>
    <dbReference type="NCBI Taxonomy" id="1204725"/>
    <lineage>
        <taxon>Archaea</taxon>
        <taxon>Methanobacteriati</taxon>
        <taxon>Methanobacteriota</taxon>
        <taxon>Methanomada group</taxon>
        <taxon>Methanobacteria</taxon>
        <taxon>Methanobacteriales</taxon>
        <taxon>Methanobacteriaceae</taxon>
        <taxon>Methanobacterium</taxon>
    </lineage>
</organism>
<keyword evidence="3" id="KW-1185">Reference proteome</keyword>
<feature type="transmembrane region" description="Helical" evidence="1">
    <location>
        <begin position="76"/>
        <end position="95"/>
    </location>
</feature>
<sequence>MLYISPEFLSIIIIISKLLSIGNIFLLTGLLYLYWRSYQGMKSKYTLGLVFFASFFLFQTIALAAALFLIKWFVTAFFIVLLEFIGLSILLKISWE</sequence>
<evidence type="ECO:0000313" key="2">
    <source>
        <dbReference type="EMBL" id="EKF85786.1"/>
    </source>
</evidence>
<proteinExistence type="predicted"/>
<feature type="transmembrane region" description="Helical" evidence="1">
    <location>
        <begin position="47"/>
        <end position="70"/>
    </location>
</feature>
<dbReference type="Pfam" id="PF26119">
    <property type="entry name" value="DUF8036"/>
    <property type="match status" value="1"/>
</dbReference>
<gene>
    <name evidence="2" type="ORF">A994_06890</name>
</gene>
<dbReference type="EMBL" id="AMPO01000005">
    <property type="protein sequence ID" value="EKF85786.1"/>
    <property type="molecule type" value="Genomic_DNA"/>
</dbReference>
<accession>K2QCQ0</accession>
<dbReference type="PATRIC" id="fig|1204725.3.peg.1382"/>
<dbReference type="OrthoDB" id="71400at2157"/>
<dbReference type="Proteomes" id="UP000007360">
    <property type="component" value="Unassembled WGS sequence"/>
</dbReference>
<dbReference type="RefSeq" id="WP_004030670.1">
    <property type="nucleotide sequence ID" value="NZ_AMPO01000005.1"/>
</dbReference>
<reference evidence="2 3" key="1">
    <citation type="journal article" date="2012" name="J. Bacteriol.">
        <title>Draft genome sequence of Methanobacterium formicicum DSM 3637, an archaebacterium isolated from the methane producer amoeba Pelomyxa palustris.</title>
        <authorList>
            <person name="Gutierrez G."/>
        </authorList>
    </citation>
    <scope>NUCLEOTIDE SEQUENCE [LARGE SCALE GENOMIC DNA]</scope>
    <source>
        <strain evidence="3">DSM 3637 / PP1</strain>
    </source>
</reference>
<evidence type="ECO:0000256" key="1">
    <source>
        <dbReference type="SAM" id="Phobius"/>
    </source>
</evidence>
<keyword evidence="1" id="KW-1133">Transmembrane helix</keyword>
<keyword evidence="1" id="KW-0812">Transmembrane</keyword>
<feature type="transmembrane region" description="Helical" evidence="1">
    <location>
        <begin position="12"/>
        <end position="35"/>
    </location>
</feature>
<evidence type="ECO:0000313" key="3">
    <source>
        <dbReference type="Proteomes" id="UP000007360"/>
    </source>
</evidence>
<name>K2QCQ0_METFP</name>
<protein>
    <submittedName>
        <fullName evidence="2">Uncharacterized protein</fullName>
    </submittedName>
</protein>
<keyword evidence="1" id="KW-0472">Membrane</keyword>